<evidence type="ECO:0000256" key="3">
    <source>
        <dbReference type="ARBA" id="ARBA00022679"/>
    </source>
</evidence>
<sequence>MFGRRQLLGEYAVGKTIGQGAFSKVKLGIHRSTGQRVAIKIIDKAEMKKCADAASKDHQKASATPHKTPSTTSSEKAKSPRVNDTSTVPDRCESPKESSETVGGSSDALAHLEGEVLDTQDECFVVMEYASGGELVDLIAAKHHLSEKDARFYFRQLITAMDHCHRANVVHRDLKLENILLDGNKNILVSDFGLGRTFTDSLQLLNTFCGTPNYAAVELITGTPYVGSRSDIWAMGVILYAMLTGSPPFQGENVTALYSKIRHLNYSIPDNFSHEVRDLFKRIFCKNCNYRIDMDGLRAHPWVVLGEGGPPPRIEPILTHTGPSVLGHQILSITADEKITTYTCRQHVVAGVGVKPIPPGFDRRRSFVGMESASSNASKSGSRKPPADWTGSKRPSADFSSTTCGTRRASTRSGHDGSVSSQPSSDFLTLPGQHARPLEQSFSDDGGSGDSRREGTKHDEQSHSSGTPESSVKGSLPSLPENGSHLPDDTPSAMRTRRHTTVSSNSPIWAYPKDNAARSRRSSVIVDTRHDTAGSRDAAILVRMTQAGPDNAPFPQHDPPDPRSSLTQSEATAISPTSARPTVASRDSVPARRHSSVLNALHLLRRGPPSDTTAAAADDSDTIRRVAMEVDAPPRRLTPHGRHASETGPAPLITTQAAGPAMHALSSSATSPLCAGSSNRSSESPTTATEDVRPSWKEIQAWHKMHAVPASIRTARFFVAAQTTSTLSAAAIFLDVHRVLVSMQQMYTGRLSFKRDSSMYLLNVTITADDKSVQALELQVEICKVWLLKLHGVSLKRISGSAFMYKEVYNTFTSLLRI</sequence>
<dbReference type="InterPro" id="IPR001772">
    <property type="entry name" value="KA1_dom"/>
</dbReference>
<evidence type="ECO:0000256" key="9">
    <source>
        <dbReference type="PROSITE-ProRule" id="PRU10141"/>
    </source>
</evidence>
<feature type="compositionally biased region" description="Polar residues" evidence="10">
    <location>
        <begin position="418"/>
        <end position="427"/>
    </location>
</feature>
<feature type="compositionally biased region" description="Polar residues" evidence="10">
    <location>
        <begin position="564"/>
        <end position="580"/>
    </location>
</feature>
<dbReference type="InterPro" id="IPR000719">
    <property type="entry name" value="Prot_kinase_dom"/>
</dbReference>
<dbReference type="Proteomes" id="UP000317494">
    <property type="component" value="Unassembled WGS sequence"/>
</dbReference>
<comment type="catalytic activity">
    <reaction evidence="7">
        <text>L-threonyl-[protein] + ATP = O-phospho-L-threonyl-[protein] + ADP + H(+)</text>
        <dbReference type="Rhea" id="RHEA:46608"/>
        <dbReference type="Rhea" id="RHEA-COMP:11060"/>
        <dbReference type="Rhea" id="RHEA-COMP:11605"/>
        <dbReference type="ChEBI" id="CHEBI:15378"/>
        <dbReference type="ChEBI" id="CHEBI:30013"/>
        <dbReference type="ChEBI" id="CHEBI:30616"/>
        <dbReference type="ChEBI" id="CHEBI:61977"/>
        <dbReference type="ChEBI" id="CHEBI:456216"/>
        <dbReference type="EC" id="2.7.11.1"/>
    </reaction>
</comment>
<dbReference type="GO" id="GO:0004674">
    <property type="term" value="F:protein serine/threonine kinase activity"/>
    <property type="evidence" value="ECO:0007669"/>
    <property type="project" value="UniProtKB-KW"/>
</dbReference>
<comment type="catalytic activity">
    <reaction evidence="8">
        <text>L-seryl-[protein] + ATP = O-phospho-L-seryl-[protein] + ADP + H(+)</text>
        <dbReference type="Rhea" id="RHEA:17989"/>
        <dbReference type="Rhea" id="RHEA-COMP:9863"/>
        <dbReference type="Rhea" id="RHEA-COMP:11604"/>
        <dbReference type="ChEBI" id="CHEBI:15378"/>
        <dbReference type="ChEBI" id="CHEBI:29999"/>
        <dbReference type="ChEBI" id="CHEBI:30616"/>
        <dbReference type="ChEBI" id="CHEBI:83421"/>
        <dbReference type="ChEBI" id="CHEBI:456216"/>
        <dbReference type="EC" id="2.7.11.1"/>
    </reaction>
</comment>
<evidence type="ECO:0000256" key="2">
    <source>
        <dbReference type="ARBA" id="ARBA00022527"/>
    </source>
</evidence>
<dbReference type="SUPFAM" id="SSF103243">
    <property type="entry name" value="KA1-like"/>
    <property type="match status" value="1"/>
</dbReference>
<dbReference type="Gene3D" id="1.10.510.10">
    <property type="entry name" value="Transferase(Phosphotransferase) domain 1"/>
    <property type="match status" value="1"/>
</dbReference>
<organism evidence="14 15">
    <name type="scientific">Synchytrium endobioticum</name>
    <dbReference type="NCBI Taxonomy" id="286115"/>
    <lineage>
        <taxon>Eukaryota</taxon>
        <taxon>Fungi</taxon>
        <taxon>Fungi incertae sedis</taxon>
        <taxon>Chytridiomycota</taxon>
        <taxon>Chytridiomycota incertae sedis</taxon>
        <taxon>Chytridiomycetes</taxon>
        <taxon>Synchytriales</taxon>
        <taxon>Synchytriaceae</taxon>
        <taxon>Synchytrium</taxon>
    </lineage>
</organism>
<dbReference type="FunFam" id="1.10.510.10:FF:000571">
    <property type="entry name" value="Maternal embryonic leucine zipper kinase"/>
    <property type="match status" value="1"/>
</dbReference>
<dbReference type="InterPro" id="IPR011009">
    <property type="entry name" value="Kinase-like_dom_sf"/>
</dbReference>
<dbReference type="PROSITE" id="PS00107">
    <property type="entry name" value="PROTEIN_KINASE_ATP"/>
    <property type="match status" value="1"/>
</dbReference>
<dbReference type="AlphaFoldDB" id="A0A507DM13"/>
<dbReference type="InterPro" id="IPR008271">
    <property type="entry name" value="Ser/Thr_kinase_AS"/>
</dbReference>
<evidence type="ECO:0000256" key="1">
    <source>
        <dbReference type="ARBA" id="ARBA00012513"/>
    </source>
</evidence>
<dbReference type="PROSITE" id="PS00108">
    <property type="entry name" value="PROTEIN_KINASE_ST"/>
    <property type="match status" value="1"/>
</dbReference>
<feature type="compositionally biased region" description="Polar residues" evidence="10">
    <location>
        <begin position="665"/>
        <end position="689"/>
    </location>
</feature>
<feature type="domain" description="Protein kinase" evidence="11">
    <location>
        <begin position="11"/>
        <end position="303"/>
    </location>
</feature>
<dbReference type="SMART" id="SM00220">
    <property type="entry name" value="S_TKc"/>
    <property type="match status" value="1"/>
</dbReference>
<feature type="binding site" evidence="9">
    <location>
        <position position="40"/>
    </location>
    <ligand>
        <name>ATP</name>
        <dbReference type="ChEBI" id="CHEBI:30616"/>
    </ligand>
</feature>
<gene>
    <name evidence="13" type="ORF">SeLEV6574_g01463</name>
    <name evidence="14" type="ORF">SeMB42_g01578</name>
</gene>
<dbReference type="GO" id="GO:0035556">
    <property type="term" value="P:intracellular signal transduction"/>
    <property type="evidence" value="ECO:0007669"/>
    <property type="project" value="TreeGrafter"/>
</dbReference>
<evidence type="ECO:0000256" key="5">
    <source>
        <dbReference type="ARBA" id="ARBA00022777"/>
    </source>
</evidence>
<evidence type="ECO:0000256" key="10">
    <source>
        <dbReference type="SAM" id="MobiDB-lite"/>
    </source>
</evidence>
<dbReference type="STRING" id="286115.A0A507DM13"/>
<dbReference type="GO" id="GO:0005737">
    <property type="term" value="C:cytoplasm"/>
    <property type="evidence" value="ECO:0007669"/>
    <property type="project" value="TreeGrafter"/>
</dbReference>
<dbReference type="SUPFAM" id="SSF56112">
    <property type="entry name" value="Protein kinase-like (PK-like)"/>
    <property type="match status" value="1"/>
</dbReference>
<feature type="region of interest" description="Disordered" evidence="10">
    <location>
        <begin position="630"/>
        <end position="693"/>
    </location>
</feature>
<dbReference type="Gene3D" id="3.30.310.80">
    <property type="entry name" value="Kinase associated domain 1, KA1"/>
    <property type="match status" value="1"/>
</dbReference>
<dbReference type="Gene3D" id="3.30.200.20">
    <property type="entry name" value="Phosphorylase Kinase, domain 1"/>
    <property type="match status" value="1"/>
</dbReference>
<feature type="region of interest" description="Disordered" evidence="10">
    <location>
        <begin position="363"/>
        <end position="532"/>
    </location>
</feature>
<keyword evidence="5" id="KW-0418">Kinase</keyword>
<keyword evidence="6 9" id="KW-0067">ATP-binding</keyword>
<comment type="caution">
    <text evidence="14">The sequence shown here is derived from an EMBL/GenBank/DDBJ whole genome shotgun (WGS) entry which is preliminary data.</text>
</comment>
<dbReference type="PANTHER" id="PTHR24346:SF30">
    <property type="entry name" value="MATERNAL EMBRYONIC LEUCINE ZIPPER KINASE"/>
    <property type="match status" value="1"/>
</dbReference>
<proteinExistence type="predicted"/>
<dbReference type="PROSITE" id="PS50032">
    <property type="entry name" value="KA1"/>
    <property type="match status" value="1"/>
</dbReference>
<reference evidence="15 16" key="1">
    <citation type="journal article" date="2019" name="Sci. Rep.">
        <title>Comparative genomics of chytrid fungi reveal insights into the obligate biotrophic and pathogenic lifestyle of Synchytrium endobioticum.</title>
        <authorList>
            <person name="van de Vossenberg B.T.L.H."/>
            <person name="Warris S."/>
            <person name="Nguyen H.D.T."/>
            <person name="van Gent-Pelzer M.P.E."/>
            <person name="Joly D.L."/>
            <person name="van de Geest H.C."/>
            <person name="Bonants P.J.M."/>
            <person name="Smith D.S."/>
            <person name="Levesque C.A."/>
            <person name="van der Lee T.A.J."/>
        </authorList>
    </citation>
    <scope>NUCLEOTIDE SEQUENCE [LARGE SCALE GENOMIC DNA]</scope>
    <source>
        <strain evidence="13 16">LEV6574</strain>
        <strain evidence="14 15">MB42</strain>
    </source>
</reference>
<dbReference type="PROSITE" id="PS50011">
    <property type="entry name" value="PROTEIN_KINASE_DOM"/>
    <property type="match status" value="1"/>
</dbReference>
<dbReference type="OrthoDB" id="193931at2759"/>
<evidence type="ECO:0000256" key="8">
    <source>
        <dbReference type="ARBA" id="ARBA00048679"/>
    </source>
</evidence>
<feature type="region of interest" description="Disordered" evidence="10">
    <location>
        <begin position="52"/>
        <end position="105"/>
    </location>
</feature>
<name>A0A507DM13_9FUNG</name>
<feature type="compositionally biased region" description="Basic and acidic residues" evidence="10">
    <location>
        <begin position="90"/>
        <end position="99"/>
    </location>
</feature>
<dbReference type="Pfam" id="PF02149">
    <property type="entry name" value="KA1"/>
    <property type="match status" value="1"/>
</dbReference>
<evidence type="ECO:0000259" key="12">
    <source>
        <dbReference type="PROSITE" id="PS50032"/>
    </source>
</evidence>
<dbReference type="EMBL" id="QEAN01000041">
    <property type="protein sequence ID" value="TPX52237.1"/>
    <property type="molecule type" value="Genomic_DNA"/>
</dbReference>
<evidence type="ECO:0000256" key="6">
    <source>
        <dbReference type="ARBA" id="ARBA00022840"/>
    </source>
</evidence>
<protein>
    <recommendedName>
        <fullName evidence="1">non-specific serine/threonine protein kinase</fullName>
        <ecNumber evidence="1">2.7.11.1</ecNumber>
    </recommendedName>
</protein>
<feature type="compositionally biased region" description="Polar residues" evidence="10">
    <location>
        <begin position="61"/>
        <end position="74"/>
    </location>
</feature>
<dbReference type="InterPro" id="IPR017441">
    <property type="entry name" value="Protein_kinase_ATP_BS"/>
</dbReference>
<keyword evidence="4 9" id="KW-0547">Nucleotide-binding</keyword>
<keyword evidence="3" id="KW-0808">Transferase</keyword>
<feature type="region of interest" description="Disordered" evidence="10">
    <location>
        <begin position="547"/>
        <end position="593"/>
    </location>
</feature>
<accession>A0A507DM13</accession>
<evidence type="ECO:0000313" key="13">
    <source>
        <dbReference type="EMBL" id="TPX49464.1"/>
    </source>
</evidence>
<evidence type="ECO:0000313" key="16">
    <source>
        <dbReference type="Proteomes" id="UP000320475"/>
    </source>
</evidence>
<keyword evidence="2" id="KW-0723">Serine/threonine-protein kinase</keyword>
<dbReference type="VEuPathDB" id="FungiDB:SeMB42_g01578"/>
<evidence type="ECO:0000259" key="11">
    <source>
        <dbReference type="PROSITE" id="PS50011"/>
    </source>
</evidence>
<dbReference type="CDD" id="cd14003">
    <property type="entry name" value="STKc_AMPK-like"/>
    <property type="match status" value="1"/>
</dbReference>
<dbReference type="InterPro" id="IPR028375">
    <property type="entry name" value="KA1/Ssp2_C"/>
</dbReference>
<evidence type="ECO:0000313" key="14">
    <source>
        <dbReference type="EMBL" id="TPX52237.1"/>
    </source>
</evidence>
<dbReference type="EMBL" id="QEAM01000033">
    <property type="protein sequence ID" value="TPX49464.1"/>
    <property type="molecule type" value="Genomic_DNA"/>
</dbReference>
<evidence type="ECO:0000256" key="4">
    <source>
        <dbReference type="ARBA" id="ARBA00022741"/>
    </source>
</evidence>
<keyword evidence="15" id="KW-1185">Reference proteome</keyword>
<feature type="compositionally biased region" description="Basic and acidic residues" evidence="10">
    <location>
        <begin position="450"/>
        <end position="462"/>
    </location>
</feature>
<dbReference type="PANTHER" id="PTHR24346">
    <property type="entry name" value="MAP/MICROTUBULE AFFINITY-REGULATING KINASE"/>
    <property type="match status" value="1"/>
</dbReference>
<dbReference type="Proteomes" id="UP000320475">
    <property type="component" value="Unassembled WGS sequence"/>
</dbReference>
<dbReference type="GO" id="GO:0005524">
    <property type="term" value="F:ATP binding"/>
    <property type="evidence" value="ECO:0007669"/>
    <property type="project" value="UniProtKB-UniRule"/>
</dbReference>
<dbReference type="Pfam" id="PF00069">
    <property type="entry name" value="Pkinase"/>
    <property type="match status" value="1"/>
</dbReference>
<feature type="compositionally biased region" description="Polar residues" evidence="10">
    <location>
        <begin position="463"/>
        <end position="473"/>
    </location>
</feature>
<feature type="domain" description="KA1" evidence="12">
    <location>
        <begin position="769"/>
        <end position="818"/>
    </location>
</feature>
<dbReference type="EC" id="2.7.11.1" evidence="1"/>
<evidence type="ECO:0000313" key="15">
    <source>
        <dbReference type="Proteomes" id="UP000317494"/>
    </source>
</evidence>
<evidence type="ECO:0000256" key="7">
    <source>
        <dbReference type="ARBA" id="ARBA00047899"/>
    </source>
</evidence>